<dbReference type="PANTHER" id="PTHR30468:SF1">
    <property type="entry name" value="ALPHA-KETOGLUTARATE-DEPENDENT SULFONATE DIOXYGENASE"/>
    <property type="match status" value="1"/>
</dbReference>
<comment type="caution">
    <text evidence="7">The sequence shown here is derived from an EMBL/GenBank/DDBJ whole genome shotgun (WGS) entry which is preliminary data.</text>
</comment>
<keyword evidence="4" id="KW-0560">Oxidoreductase</keyword>
<dbReference type="eggNOG" id="COG2175">
    <property type="taxonomic scope" value="Bacteria"/>
</dbReference>
<dbReference type="AlphaFoldDB" id="R1ISP6"/>
<dbReference type="SUPFAM" id="SSF51197">
    <property type="entry name" value="Clavaminate synthase-like"/>
    <property type="match status" value="1"/>
</dbReference>
<name>R1ISP6_9GAMM</name>
<reference evidence="7 8" key="1">
    <citation type="journal article" date="2014" name="PLoS ONE">
        <title>Grimontia indica AK16(T), sp. nov., Isolated from a Seawater Sample Reports the Presence of Pathogenic Genes Similar to Vibrio Genus.</title>
        <authorList>
            <person name="Singh A."/>
            <person name="Vaidya B."/>
            <person name="Khatri I."/>
            <person name="Srinivas T.N."/>
            <person name="Subramanian S."/>
            <person name="Korpole S."/>
            <person name="Pinnaka A.K."/>
        </authorList>
    </citation>
    <scope>NUCLEOTIDE SEQUENCE [LARGE SCALE GENOMIC DNA]</scope>
    <source>
        <strain evidence="7 8">AK16</strain>
    </source>
</reference>
<dbReference type="GO" id="GO:0005737">
    <property type="term" value="C:cytoplasm"/>
    <property type="evidence" value="ECO:0007669"/>
    <property type="project" value="TreeGrafter"/>
</dbReference>
<accession>R1ISP6</accession>
<dbReference type="Pfam" id="PF02668">
    <property type="entry name" value="TauD"/>
    <property type="match status" value="1"/>
</dbReference>
<feature type="domain" description="TauD/TfdA-like" evidence="6">
    <location>
        <begin position="6"/>
        <end position="268"/>
    </location>
</feature>
<dbReference type="Gene3D" id="3.60.130.10">
    <property type="entry name" value="Clavaminate synthase-like"/>
    <property type="match status" value="1"/>
</dbReference>
<proteinExistence type="inferred from homology"/>
<gene>
    <name evidence="7" type="ORF">D515_02941</name>
</gene>
<evidence type="ECO:0000313" key="8">
    <source>
        <dbReference type="Proteomes" id="UP000011223"/>
    </source>
</evidence>
<evidence type="ECO:0000256" key="5">
    <source>
        <dbReference type="ARBA" id="ARBA00023004"/>
    </source>
</evidence>
<protein>
    <submittedName>
        <fullName evidence="7">Alpha-ketoglutarate-dependent taurine dioxygenase</fullName>
    </submittedName>
</protein>
<keyword evidence="3 7" id="KW-0223">Dioxygenase</keyword>
<evidence type="ECO:0000256" key="2">
    <source>
        <dbReference type="ARBA" id="ARBA00022723"/>
    </source>
</evidence>
<organism evidence="7 8">
    <name type="scientific">Grimontia indica</name>
    <dbReference type="NCBI Taxonomy" id="1056512"/>
    <lineage>
        <taxon>Bacteria</taxon>
        <taxon>Pseudomonadati</taxon>
        <taxon>Pseudomonadota</taxon>
        <taxon>Gammaproteobacteria</taxon>
        <taxon>Vibrionales</taxon>
        <taxon>Vibrionaceae</taxon>
        <taxon>Grimontia</taxon>
    </lineage>
</organism>
<dbReference type="InterPro" id="IPR003819">
    <property type="entry name" value="TauD/TfdA-like"/>
</dbReference>
<evidence type="ECO:0000313" key="7">
    <source>
        <dbReference type="EMBL" id="EOD78370.1"/>
    </source>
</evidence>
<dbReference type="PANTHER" id="PTHR30468">
    <property type="entry name" value="ALPHA-KETOGLUTARATE-DEPENDENT SULFONATE DIOXYGENASE"/>
    <property type="match status" value="1"/>
</dbReference>
<dbReference type="Proteomes" id="UP000011223">
    <property type="component" value="Unassembled WGS sequence"/>
</dbReference>
<keyword evidence="2" id="KW-0479">Metal-binding</keyword>
<dbReference type="EMBL" id="ANFM02000033">
    <property type="protein sequence ID" value="EOD78370.1"/>
    <property type="molecule type" value="Genomic_DNA"/>
</dbReference>
<dbReference type="GO" id="GO:0016706">
    <property type="term" value="F:2-oxoglutarate-dependent dioxygenase activity"/>
    <property type="evidence" value="ECO:0007669"/>
    <property type="project" value="TreeGrafter"/>
</dbReference>
<dbReference type="InterPro" id="IPR042098">
    <property type="entry name" value="TauD-like_sf"/>
</dbReference>
<keyword evidence="5" id="KW-0408">Iron</keyword>
<dbReference type="RefSeq" id="WP_002540557.1">
    <property type="nucleotide sequence ID" value="NZ_ANFM02000033.1"/>
</dbReference>
<keyword evidence="8" id="KW-1185">Reference proteome</keyword>
<evidence type="ECO:0000259" key="6">
    <source>
        <dbReference type="Pfam" id="PF02668"/>
    </source>
</evidence>
<evidence type="ECO:0000256" key="1">
    <source>
        <dbReference type="ARBA" id="ARBA00005896"/>
    </source>
</evidence>
<dbReference type="InterPro" id="IPR051323">
    <property type="entry name" value="AtsK-like"/>
</dbReference>
<evidence type="ECO:0000256" key="3">
    <source>
        <dbReference type="ARBA" id="ARBA00022964"/>
    </source>
</evidence>
<comment type="similarity">
    <text evidence="1">Belongs to the TfdA dioxygenase family.</text>
</comment>
<sequence>MLSIKSCNKTIGAVISGIDLTSFNDSEFAQLYQAFLKYKVIFFRDQFLSPESQLKLAARFGELEVPHPFFPHVSTHPQVSEIETTPGNPPGKSYWHTDMTWQSAPPKCSVLCAQHLPDKGGDTIWVSMEAVYASLPEPLKQKLAGKTATHAVHGFAGSRFDEVNSDGESRVDGISKGMVAVKHPVIAKHPETGHPTLYINEQFTRWLDDPCIEEEGITLDRLFDYAHNASLQVRFRWETGSVAIWDNRCTQHFAVTDYGDKPRKLHRVVVKGTPPEPFELYR</sequence>
<dbReference type="GO" id="GO:0046872">
    <property type="term" value="F:metal ion binding"/>
    <property type="evidence" value="ECO:0007669"/>
    <property type="project" value="UniProtKB-KW"/>
</dbReference>
<evidence type="ECO:0000256" key="4">
    <source>
        <dbReference type="ARBA" id="ARBA00023002"/>
    </source>
</evidence>